<dbReference type="Gene3D" id="2.40.100.10">
    <property type="entry name" value="Cyclophilin-like"/>
    <property type="match status" value="1"/>
</dbReference>
<name>A0ABP9RGN6_9ACTN</name>
<dbReference type="Gene3D" id="3.30.1360.40">
    <property type="match status" value="1"/>
</dbReference>
<organism evidence="5 6">
    <name type="scientific">Rugosimonospora acidiphila</name>
    <dbReference type="NCBI Taxonomy" id="556531"/>
    <lineage>
        <taxon>Bacteria</taxon>
        <taxon>Bacillati</taxon>
        <taxon>Actinomycetota</taxon>
        <taxon>Actinomycetes</taxon>
        <taxon>Micromonosporales</taxon>
        <taxon>Micromonosporaceae</taxon>
        <taxon>Rugosimonospora</taxon>
    </lineage>
</organism>
<dbReference type="Pfam" id="PF02682">
    <property type="entry name" value="CT_C_D"/>
    <property type="match status" value="1"/>
</dbReference>
<dbReference type="NCBIfam" id="TIGR00370">
    <property type="entry name" value="5-oxoprolinase subunit PxpB"/>
    <property type="match status" value="1"/>
</dbReference>
<evidence type="ECO:0000256" key="3">
    <source>
        <dbReference type="ARBA" id="ARBA00022840"/>
    </source>
</evidence>
<keyword evidence="6" id="KW-1185">Reference proteome</keyword>
<evidence type="ECO:0000313" key="6">
    <source>
        <dbReference type="Proteomes" id="UP001501570"/>
    </source>
</evidence>
<dbReference type="PANTHER" id="PTHR34698:SF2">
    <property type="entry name" value="5-OXOPROLINASE SUBUNIT B"/>
    <property type="match status" value="1"/>
</dbReference>
<dbReference type="Proteomes" id="UP001501570">
    <property type="component" value="Unassembled WGS sequence"/>
</dbReference>
<reference evidence="6" key="1">
    <citation type="journal article" date="2019" name="Int. J. Syst. Evol. Microbiol.">
        <title>The Global Catalogue of Microorganisms (GCM) 10K type strain sequencing project: providing services to taxonomists for standard genome sequencing and annotation.</title>
        <authorList>
            <consortium name="The Broad Institute Genomics Platform"/>
            <consortium name="The Broad Institute Genome Sequencing Center for Infectious Disease"/>
            <person name="Wu L."/>
            <person name="Ma J."/>
        </authorList>
    </citation>
    <scope>NUCLEOTIDE SEQUENCE [LARGE SCALE GENOMIC DNA]</scope>
    <source>
        <strain evidence="6">JCM 18304</strain>
    </source>
</reference>
<dbReference type="PANTHER" id="PTHR34698">
    <property type="entry name" value="5-OXOPROLINASE SUBUNIT B"/>
    <property type="match status" value="1"/>
</dbReference>
<keyword evidence="1" id="KW-0547">Nucleotide-binding</keyword>
<feature type="domain" description="Carboxyltransferase" evidence="4">
    <location>
        <begin position="10"/>
        <end position="203"/>
    </location>
</feature>
<gene>
    <name evidence="5" type="ORF">GCM10023322_00690</name>
</gene>
<protein>
    <submittedName>
        <fullName evidence="5">Allophanate hydrolase subunit 1</fullName>
    </submittedName>
</protein>
<proteinExistence type="predicted"/>
<sequence>MVDPDYHSVVRITEVGWSALLIECESPAEAQAWRRRLWRARENGDLAAEEIVPGARTVLLDGVPDPAGLAATLRGWPPPGPGAGDERAVRRVELPTVYDGEDLRRVAEHWGVSPREVVDLHSAAEWTVAFCGFAPGFGYLTGLPERYAVPRLATPRTRVPAGSVGLAGPYSGVYPGASPGGWLLIGRTDAVLFDVAADPPALLEPGTVVRFVEVTQR</sequence>
<comment type="caution">
    <text evidence="5">The sequence shown here is derived from an EMBL/GenBank/DDBJ whole genome shotgun (WGS) entry which is preliminary data.</text>
</comment>
<dbReference type="InterPro" id="IPR010016">
    <property type="entry name" value="PxpB"/>
</dbReference>
<evidence type="ECO:0000256" key="1">
    <source>
        <dbReference type="ARBA" id="ARBA00022741"/>
    </source>
</evidence>
<evidence type="ECO:0000259" key="4">
    <source>
        <dbReference type="SMART" id="SM00796"/>
    </source>
</evidence>
<dbReference type="SUPFAM" id="SSF50891">
    <property type="entry name" value="Cyclophilin-like"/>
    <property type="match status" value="1"/>
</dbReference>
<keyword evidence="2 5" id="KW-0378">Hydrolase</keyword>
<dbReference type="InterPro" id="IPR003833">
    <property type="entry name" value="CT_C_D"/>
</dbReference>
<keyword evidence="3" id="KW-0067">ATP-binding</keyword>
<dbReference type="InterPro" id="IPR029000">
    <property type="entry name" value="Cyclophilin-like_dom_sf"/>
</dbReference>
<dbReference type="SMART" id="SM00796">
    <property type="entry name" value="AHS1"/>
    <property type="match status" value="1"/>
</dbReference>
<accession>A0ABP9RGN6</accession>
<evidence type="ECO:0000256" key="2">
    <source>
        <dbReference type="ARBA" id="ARBA00022801"/>
    </source>
</evidence>
<dbReference type="GO" id="GO:0016787">
    <property type="term" value="F:hydrolase activity"/>
    <property type="evidence" value="ECO:0007669"/>
    <property type="project" value="UniProtKB-KW"/>
</dbReference>
<dbReference type="EMBL" id="BAABJQ010000001">
    <property type="protein sequence ID" value="GAA5177040.1"/>
    <property type="molecule type" value="Genomic_DNA"/>
</dbReference>
<evidence type="ECO:0000313" key="5">
    <source>
        <dbReference type="EMBL" id="GAA5177040.1"/>
    </source>
</evidence>